<protein>
    <submittedName>
        <fullName evidence="3">ADP-heptose:LPS heptosyltransferase</fullName>
    </submittedName>
</protein>
<dbReference type="InterPro" id="IPR051199">
    <property type="entry name" value="LPS_LOS_Heptosyltrfase"/>
</dbReference>
<organism evidence="3 4">
    <name type="scientific">Pseudonocardia ammonioxydans</name>
    <dbReference type="NCBI Taxonomy" id="260086"/>
    <lineage>
        <taxon>Bacteria</taxon>
        <taxon>Bacillati</taxon>
        <taxon>Actinomycetota</taxon>
        <taxon>Actinomycetes</taxon>
        <taxon>Pseudonocardiales</taxon>
        <taxon>Pseudonocardiaceae</taxon>
        <taxon>Pseudonocardia</taxon>
    </lineage>
</organism>
<dbReference type="RefSeq" id="WP_093342318.1">
    <property type="nucleotide sequence ID" value="NZ_FOUY01000011.1"/>
</dbReference>
<dbReference type="STRING" id="260086.SAMN05216207_1011183"/>
<dbReference type="PANTHER" id="PTHR30160:SF1">
    <property type="entry name" value="LIPOPOLYSACCHARIDE 1,2-N-ACETYLGLUCOSAMINETRANSFERASE-RELATED"/>
    <property type="match status" value="1"/>
</dbReference>
<accession>A0A1I4XQ70</accession>
<dbReference type="InterPro" id="IPR002201">
    <property type="entry name" value="Glyco_trans_9"/>
</dbReference>
<dbReference type="OrthoDB" id="9807356at2"/>
<keyword evidence="4" id="KW-1185">Reference proteome</keyword>
<sequence>MAVTGRDRPPVLALRAPGIGDLLTAVPALRALRRGFPGDRLVLAAPAGLTGIVELIGGIDATVAADGPTGLHWSGPPPRLAVNLHGSGPQSIDALQATRPGELLTHRHPDRPGVCGPPWRSEVHEVRRWCDLVVGAGLQADPDDLDLARPATAPPVTDAVLVHPGAAHPSRRWPPGRFAELARALHAEGHRVVVTGGPAERELTAEVTARAGLPRSADLAPRCTLELLTALVAAARLVVCGDTGPAHLATAYRTPSVLLFGPTPPQRWGPERDGPHTVLWAGTTGDPHGDRPDPGLLQIGTGRVLRAARARLAGR</sequence>
<reference evidence="3 4" key="1">
    <citation type="submission" date="2016-10" db="EMBL/GenBank/DDBJ databases">
        <authorList>
            <person name="de Groot N.N."/>
        </authorList>
    </citation>
    <scope>NUCLEOTIDE SEQUENCE [LARGE SCALE GENOMIC DNA]</scope>
    <source>
        <strain evidence="3 4">CGMCC 4.1877</strain>
    </source>
</reference>
<gene>
    <name evidence="3" type="ORF">SAMN05216207_1011183</name>
</gene>
<dbReference type="Pfam" id="PF01075">
    <property type="entry name" value="Glyco_transf_9"/>
    <property type="match status" value="1"/>
</dbReference>
<dbReference type="AlphaFoldDB" id="A0A1I4XQ70"/>
<dbReference type="GO" id="GO:0009244">
    <property type="term" value="P:lipopolysaccharide core region biosynthetic process"/>
    <property type="evidence" value="ECO:0007669"/>
    <property type="project" value="TreeGrafter"/>
</dbReference>
<dbReference type="GO" id="GO:0005829">
    <property type="term" value="C:cytosol"/>
    <property type="evidence" value="ECO:0007669"/>
    <property type="project" value="TreeGrafter"/>
</dbReference>
<dbReference type="Proteomes" id="UP000199614">
    <property type="component" value="Unassembled WGS sequence"/>
</dbReference>
<dbReference type="Gene3D" id="3.40.50.2000">
    <property type="entry name" value="Glycogen Phosphorylase B"/>
    <property type="match status" value="2"/>
</dbReference>
<dbReference type="CDD" id="cd03789">
    <property type="entry name" value="GT9_LPS_heptosyltransferase"/>
    <property type="match status" value="1"/>
</dbReference>
<dbReference type="PANTHER" id="PTHR30160">
    <property type="entry name" value="TETRAACYLDISACCHARIDE 4'-KINASE-RELATED"/>
    <property type="match status" value="1"/>
</dbReference>
<dbReference type="GO" id="GO:0008713">
    <property type="term" value="F:ADP-heptose-lipopolysaccharide heptosyltransferase activity"/>
    <property type="evidence" value="ECO:0007669"/>
    <property type="project" value="TreeGrafter"/>
</dbReference>
<name>A0A1I4XQ70_PSUAM</name>
<evidence type="ECO:0000313" key="4">
    <source>
        <dbReference type="Proteomes" id="UP000199614"/>
    </source>
</evidence>
<keyword evidence="2 3" id="KW-0808">Transferase</keyword>
<evidence type="ECO:0000256" key="1">
    <source>
        <dbReference type="ARBA" id="ARBA00022676"/>
    </source>
</evidence>
<dbReference type="SUPFAM" id="SSF53756">
    <property type="entry name" value="UDP-Glycosyltransferase/glycogen phosphorylase"/>
    <property type="match status" value="1"/>
</dbReference>
<dbReference type="EMBL" id="FOUY01000011">
    <property type="protein sequence ID" value="SFN27985.1"/>
    <property type="molecule type" value="Genomic_DNA"/>
</dbReference>
<keyword evidence="1" id="KW-0328">Glycosyltransferase</keyword>
<proteinExistence type="predicted"/>
<evidence type="ECO:0000313" key="3">
    <source>
        <dbReference type="EMBL" id="SFN27985.1"/>
    </source>
</evidence>
<evidence type="ECO:0000256" key="2">
    <source>
        <dbReference type="ARBA" id="ARBA00022679"/>
    </source>
</evidence>